<proteinExistence type="inferred from homology"/>
<keyword evidence="2" id="KW-0540">Nuclease</keyword>
<evidence type="ECO:0000256" key="10">
    <source>
        <dbReference type="ARBA" id="ARBA00023204"/>
    </source>
</evidence>
<dbReference type="Gene3D" id="1.10.10.160">
    <property type="match status" value="1"/>
</dbReference>
<keyword evidence="5 15" id="KW-0378">Hydrolase</keyword>
<evidence type="ECO:0000259" key="17">
    <source>
        <dbReference type="PROSITE" id="PS51217"/>
    </source>
</evidence>
<evidence type="ECO:0000256" key="4">
    <source>
        <dbReference type="ARBA" id="ARBA00022763"/>
    </source>
</evidence>
<comment type="caution">
    <text evidence="18">The sequence shown here is derived from an EMBL/GenBank/DDBJ whole genome shotgun (WGS) entry which is preliminary data.</text>
</comment>
<dbReference type="InterPro" id="IPR014017">
    <property type="entry name" value="DNA_helicase_UvrD-like_C"/>
</dbReference>
<dbReference type="InterPro" id="IPR014016">
    <property type="entry name" value="UvrD-like_ATP-bd"/>
</dbReference>
<reference evidence="19" key="1">
    <citation type="journal article" date="2019" name="Int. J. Syst. Evol. Microbiol.">
        <title>The Global Catalogue of Microorganisms (GCM) 10K type strain sequencing project: providing services to taxonomists for standard genome sequencing and annotation.</title>
        <authorList>
            <consortium name="The Broad Institute Genomics Platform"/>
            <consortium name="The Broad Institute Genome Sequencing Center for Infectious Disease"/>
            <person name="Wu L."/>
            <person name="Ma J."/>
        </authorList>
    </citation>
    <scope>NUCLEOTIDE SEQUENCE [LARGE SCALE GENOMIC DNA]</scope>
    <source>
        <strain evidence="19">JCM 3369</strain>
    </source>
</reference>
<keyword evidence="3 15" id="KW-0547">Nucleotide-binding</keyword>
<evidence type="ECO:0000256" key="1">
    <source>
        <dbReference type="ARBA" id="ARBA00009922"/>
    </source>
</evidence>
<dbReference type="PROSITE" id="PS51217">
    <property type="entry name" value="UVRD_HELICASE_CTER"/>
    <property type="match status" value="1"/>
</dbReference>
<protein>
    <recommendedName>
        <fullName evidence="13">DNA 3'-5' helicase</fullName>
        <ecNumber evidence="13">5.6.2.4</ecNumber>
    </recommendedName>
</protein>
<evidence type="ECO:0000256" key="15">
    <source>
        <dbReference type="PROSITE-ProRule" id="PRU00560"/>
    </source>
</evidence>
<gene>
    <name evidence="18" type="ORF">ACFO3F_03225</name>
</gene>
<dbReference type="GO" id="GO:0004386">
    <property type="term" value="F:helicase activity"/>
    <property type="evidence" value="ECO:0007669"/>
    <property type="project" value="UniProtKB-KW"/>
</dbReference>
<keyword evidence="7" id="KW-0269">Exonuclease</keyword>
<comment type="catalytic activity">
    <reaction evidence="12">
        <text>Couples ATP hydrolysis with the unwinding of duplex DNA by translocating in the 3'-5' direction.</text>
        <dbReference type="EC" id="5.6.2.4"/>
    </reaction>
</comment>
<dbReference type="Gene3D" id="3.90.320.10">
    <property type="match status" value="1"/>
</dbReference>
<dbReference type="PROSITE" id="PS51198">
    <property type="entry name" value="UVRD_HELICASE_ATP_BIND"/>
    <property type="match status" value="1"/>
</dbReference>
<dbReference type="InterPro" id="IPR027417">
    <property type="entry name" value="P-loop_NTPase"/>
</dbReference>
<dbReference type="SUPFAM" id="SSF52540">
    <property type="entry name" value="P-loop containing nucleoside triphosphate hydrolases"/>
    <property type="match status" value="1"/>
</dbReference>
<evidence type="ECO:0000256" key="11">
    <source>
        <dbReference type="ARBA" id="ARBA00023235"/>
    </source>
</evidence>
<name>A0ABV9D6C1_9MICO</name>
<evidence type="ECO:0000256" key="12">
    <source>
        <dbReference type="ARBA" id="ARBA00034617"/>
    </source>
</evidence>
<keyword evidence="11" id="KW-0413">Isomerase</keyword>
<dbReference type="Pfam" id="PF12705">
    <property type="entry name" value="PDDEXK_1"/>
    <property type="match status" value="1"/>
</dbReference>
<keyword evidence="4" id="KW-0227">DNA damage</keyword>
<dbReference type="Gene3D" id="3.40.50.300">
    <property type="entry name" value="P-loop containing nucleotide triphosphate hydrolases"/>
    <property type="match status" value="2"/>
</dbReference>
<keyword evidence="8 15" id="KW-0067">ATP-binding</keyword>
<sequence>MSTPTMLLGATEIARLLGQPEPTPEQQAVIEAPPQPLLVVAGAGSGKTETMAARVVYLIANGLVTAPDVLGLTFTRKAAAELADRIRRRLRQLRAAGIEVPRAEGADPGVDVDRPSIATYNSFAADLTREHALRLGMDPDARLITEAGSWQLATDLVLGWRADLDVDASPAAVTEAVLALAGSLNEHLLTTAQAREEIDALVEVLVSKDPVGRKTSPYATVAQTVAALRERAALLDVVDAFTRAKRERGLLDFGDQVQLAARIAESVPEVGAGLRERYRVVLLDEFQDTSVAQLRLLAALFGGGHAVTAVGDPNQAIYGWRGASAAALADFPRLFPTADGTASRTAFLTTSWRNDVRILEAANAVSAPLRVVPAPQATAPGADVPELAVPELTVPELTVPELTVPELTPRPGAGAGEVLTALTTTLEEESALVADFFAQRWDPTQTAAVLCRTRAQFTPIVTALRERGIPVEVLGLGGLLATPEVADLRATLQAAHDASRGDALMRMLTGRRLGITDLHALADWARVLVAREGGAVDARAEASLVEAVETPPPAGWRGPAGHALSAEGARRVTAVRDVLRHVRSLTYLSLPELLAQTIAVLGLDIEVAARADVVPARARANLDAIVDVASGFASDAEVPTLGAFLAWLDAAEQRERGLERFDAEPEPGAVQVLTVHAAKGLEWDVVAVAGLVETQFPSYDGVPRPDGAVRATAWLTSRRELPYPLRGDAATLPHLDVDAPQTHKDMEEEVKAFRRAAGAHAVAEERRLAYVALTRARSTLLLTGSWFRTGKKALVPSRFLLEPRRAGLVTELTWADEPEADATNPSLDAVIEVAWPQDPVGARRGRLEAAAAAVRERAGMAVPAPTDVADPEARRWLRDAELLLAERTESLSAGLDVPLGAHLSASAMVGLVRDPRAFALERRRPVPAAPSEQAELGTRFHAWVERYYAAATLLDLADLTDAGEAGEDAELTRLQATFSASPWAQRVPVAVEVDVETPVAGTVVRCRIDAVFDDGQGVDVVDWKTGTPPRDKAVLAEREIQLALYRLAWARHSGRPLAEVRAAFYYVGHDLTVRAGDLDEETLTERVTAAITRAGG</sequence>
<dbReference type="Proteomes" id="UP001595955">
    <property type="component" value="Unassembled WGS sequence"/>
</dbReference>
<evidence type="ECO:0000256" key="3">
    <source>
        <dbReference type="ARBA" id="ARBA00022741"/>
    </source>
</evidence>
<evidence type="ECO:0000256" key="7">
    <source>
        <dbReference type="ARBA" id="ARBA00022839"/>
    </source>
</evidence>
<feature type="domain" description="UvrD-like helicase C-terminal" evidence="17">
    <location>
        <begin position="356"/>
        <end position="680"/>
    </location>
</feature>
<dbReference type="InterPro" id="IPR011604">
    <property type="entry name" value="PDDEXK-like_dom_sf"/>
</dbReference>
<evidence type="ECO:0000256" key="2">
    <source>
        <dbReference type="ARBA" id="ARBA00022722"/>
    </source>
</evidence>
<evidence type="ECO:0000256" key="8">
    <source>
        <dbReference type="ARBA" id="ARBA00022840"/>
    </source>
</evidence>
<evidence type="ECO:0000256" key="9">
    <source>
        <dbReference type="ARBA" id="ARBA00023125"/>
    </source>
</evidence>
<organism evidence="18 19">
    <name type="scientific">Georgenia faecalis</name>
    <dbReference type="NCBI Taxonomy" id="2483799"/>
    <lineage>
        <taxon>Bacteria</taxon>
        <taxon>Bacillati</taxon>
        <taxon>Actinomycetota</taxon>
        <taxon>Actinomycetes</taxon>
        <taxon>Micrococcales</taxon>
        <taxon>Bogoriellaceae</taxon>
        <taxon>Georgenia</taxon>
    </lineage>
</organism>
<dbReference type="InterPro" id="IPR038726">
    <property type="entry name" value="PDDEXK_AddAB-type"/>
</dbReference>
<evidence type="ECO:0000259" key="16">
    <source>
        <dbReference type="PROSITE" id="PS51198"/>
    </source>
</evidence>
<dbReference type="CDD" id="cd17932">
    <property type="entry name" value="DEXQc_UvrD"/>
    <property type="match status" value="1"/>
</dbReference>
<evidence type="ECO:0000256" key="13">
    <source>
        <dbReference type="ARBA" id="ARBA00034808"/>
    </source>
</evidence>
<evidence type="ECO:0000256" key="14">
    <source>
        <dbReference type="ARBA" id="ARBA00048988"/>
    </source>
</evidence>
<dbReference type="InterPro" id="IPR013986">
    <property type="entry name" value="DExx_box_DNA_helicase_dom_sf"/>
</dbReference>
<keyword evidence="10" id="KW-0234">DNA repair</keyword>
<dbReference type="InterPro" id="IPR000212">
    <property type="entry name" value="DNA_helicase_UvrD/REP"/>
</dbReference>
<evidence type="ECO:0000256" key="6">
    <source>
        <dbReference type="ARBA" id="ARBA00022806"/>
    </source>
</evidence>
<evidence type="ECO:0000313" key="18">
    <source>
        <dbReference type="EMBL" id="MFC4554249.1"/>
    </source>
</evidence>
<evidence type="ECO:0000313" key="19">
    <source>
        <dbReference type="Proteomes" id="UP001595955"/>
    </source>
</evidence>
<comment type="catalytic activity">
    <reaction evidence="14">
        <text>ATP + H2O = ADP + phosphate + H(+)</text>
        <dbReference type="Rhea" id="RHEA:13065"/>
        <dbReference type="ChEBI" id="CHEBI:15377"/>
        <dbReference type="ChEBI" id="CHEBI:15378"/>
        <dbReference type="ChEBI" id="CHEBI:30616"/>
        <dbReference type="ChEBI" id="CHEBI:43474"/>
        <dbReference type="ChEBI" id="CHEBI:456216"/>
        <dbReference type="EC" id="5.6.2.4"/>
    </reaction>
</comment>
<dbReference type="Gene3D" id="1.10.486.10">
    <property type="entry name" value="PCRA, domain 4"/>
    <property type="match status" value="1"/>
</dbReference>
<dbReference type="Pfam" id="PF00580">
    <property type="entry name" value="UvrD-helicase"/>
    <property type="match status" value="1"/>
</dbReference>
<keyword evidence="9" id="KW-0238">DNA-binding</keyword>
<dbReference type="PANTHER" id="PTHR11070">
    <property type="entry name" value="UVRD / RECB / PCRA DNA HELICASE FAMILY MEMBER"/>
    <property type="match status" value="1"/>
</dbReference>
<keyword evidence="19" id="KW-1185">Reference proteome</keyword>
<accession>A0ABV9D6C1</accession>
<keyword evidence="6 15" id="KW-0347">Helicase</keyword>
<dbReference type="EC" id="5.6.2.4" evidence="13"/>
<feature type="domain" description="UvrD-like helicase ATP-binding" evidence="16">
    <location>
        <begin position="20"/>
        <end position="355"/>
    </location>
</feature>
<feature type="binding site" evidence="15">
    <location>
        <begin position="41"/>
        <end position="48"/>
    </location>
    <ligand>
        <name>ATP</name>
        <dbReference type="ChEBI" id="CHEBI:30616"/>
    </ligand>
</feature>
<evidence type="ECO:0000256" key="5">
    <source>
        <dbReference type="ARBA" id="ARBA00022801"/>
    </source>
</evidence>
<comment type="similarity">
    <text evidence="1">Belongs to the helicase family. UvrD subfamily.</text>
</comment>
<dbReference type="EMBL" id="JBHSGF010000002">
    <property type="protein sequence ID" value="MFC4554249.1"/>
    <property type="molecule type" value="Genomic_DNA"/>
</dbReference>
<dbReference type="Pfam" id="PF13361">
    <property type="entry name" value="UvrD_C"/>
    <property type="match status" value="2"/>
</dbReference>
<dbReference type="PANTHER" id="PTHR11070:SF55">
    <property type="entry name" value="DNA 3'-5' HELICASE"/>
    <property type="match status" value="1"/>
</dbReference>
<dbReference type="RefSeq" id="WP_122825640.1">
    <property type="nucleotide sequence ID" value="NZ_CP033325.1"/>
</dbReference>